<feature type="domain" description="Chaplin" evidence="8">
    <location>
        <begin position="38"/>
        <end position="77"/>
    </location>
</feature>
<sequence>MFISVTLGALALSAAPAHAGIIGAGNSAFGNSCTTLGGGAQASGSTVAGSGVLGGNLGQLPLNLTRNKCGNSGIICGG</sequence>
<dbReference type="EMBL" id="BAAAUD010000115">
    <property type="protein sequence ID" value="GAA2974474.1"/>
    <property type="molecule type" value="Genomic_DNA"/>
</dbReference>
<dbReference type="InterPro" id="IPR005528">
    <property type="entry name" value="ChpA-H"/>
</dbReference>
<keyword evidence="5" id="KW-0130">Cell adhesion</keyword>
<name>A0ABN3XP24_9ACTN</name>
<reference evidence="9 10" key="1">
    <citation type="journal article" date="2019" name="Int. J. Syst. Evol. Microbiol.">
        <title>The Global Catalogue of Microorganisms (GCM) 10K type strain sequencing project: providing services to taxonomists for standard genome sequencing and annotation.</title>
        <authorList>
            <consortium name="The Broad Institute Genomics Platform"/>
            <consortium name="The Broad Institute Genome Sequencing Center for Infectious Disease"/>
            <person name="Wu L."/>
            <person name="Ma J."/>
        </authorList>
    </citation>
    <scope>NUCLEOTIDE SEQUENCE [LARGE SCALE GENOMIC DNA]</scope>
    <source>
        <strain evidence="9 10">JCM 9088</strain>
    </source>
</reference>
<evidence type="ECO:0000259" key="8">
    <source>
        <dbReference type="Pfam" id="PF03777"/>
    </source>
</evidence>
<organism evidence="9 10">
    <name type="scientific">Streptomyces enissocaesilis</name>
    <dbReference type="NCBI Taxonomy" id="332589"/>
    <lineage>
        <taxon>Bacteria</taxon>
        <taxon>Bacillati</taxon>
        <taxon>Actinomycetota</taxon>
        <taxon>Actinomycetes</taxon>
        <taxon>Kitasatosporales</taxon>
        <taxon>Streptomycetaceae</taxon>
        <taxon>Streptomyces</taxon>
        <taxon>Streptomyces rochei group</taxon>
    </lineage>
</organism>
<comment type="caution">
    <text evidence="9">The sequence shown here is derived from an EMBL/GenBank/DDBJ whole genome shotgun (WGS) entry which is preliminary data.</text>
</comment>
<keyword evidence="2" id="KW-0134">Cell wall</keyword>
<evidence type="ECO:0000256" key="5">
    <source>
        <dbReference type="ARBA" id="ARBA00022889"/>
    </source>
</evidence>
<evidence type="ECO:0000313" key="10">
    <source>
        <dbReference type="Proteomes" id="UP001500403"/>
    </source>
</evidence>
<feature type="chain" id="PRO_5045311445" description="Chaplin domain-containing protein" evidence="7">
    <location>
        <begin position="20"/>
        <end position="78"/>
    </location>
</feature>
<evidence type="ECO:0000256" key="1">
    <source>
        <dbReference type="ARBA" id="ARBA00004191"/>
    </source>
</evidence>
<keyword evidence="6" id="KW-0034">Amyloid</keyword>
<evidence type="ECO:0000256" key="7">
    <source>
        <dbReference type="SAM" id="SignalP"/>
    </source>
</evidence>
<dbReference type="Proteomes" id="UP001500403">
    <property type="component" value="Unassembled WGS sequence"/>
</dbReference>
<evidence type="ECO:0000256" key="6">
    <source>
        <dbReference type="ARBA" id="ARBA00023087"/>
    </source>
</evidence>
<evidence type="ECO:0000256" key="3">
    <source>
        <dbReference type="ARBA" id="ARBA00022525"/>
    </source>
</evidence>
<evidence type="ECO:0000313" key="9">
    <source>
        <dbReference type="EMBL" id="GAA2974474.1"/>
    </source>
</evidence>
<proteinExistence type="predicted"/>
<evidence type="ECO:0000256" key="4">
    <source>
        <dbReference type="ARBA" id="ARBA00022729"/>
    </source>
</evidence>
<accession>A0ABN3XP24</accession>
<protein>
    <recommendedName>
        <fullName evidence="8">Chaplin domain-containing protein</fullName>
    </recommendedName>
</protein>
<keyword evidence="4 7" id="KW-0732">Signal</keyword>
<keyword evidence="10" id="KW-1185">Reference proteome</keyword>
<gene>
    <name evidence="9" type="ORF">GCM10010446_68410</name>
</gene>
<dbReference type="RefSeq" id="WP_344500917.1">
    <property type="nucleotide sequence ID" value="NZ_BAAAUD010000115.1"/>
</dbReference>
<keyword evidence="3" id="KW-0964">Secreted</keyword>
<dbReference type="Pfam" id="PF03777">
    <property type="entry name" value="ChpA-C"/>
    <property type="match status" value="1"/>
</dbReference>
<evidence type="ECO:0000256" key="2">
    <source>
        <dbReference type="ARBA" id="ARBA00022512"/>
    </source>
</evidence>
<feature type="signal peptide" evidence="7">
    <location>
        <begin position="1"/>
        <end position="19"/>
    </location>
</feature>
<comment type="subcellular location">
    <subcellularLocation>
        <location evidence="1">Secreted</location>
        <location evidence="1">Cell wall</location>
    </subcellularLocation>
</comment>